<protein>
    <submittedName>
        <fullName evidence="1">Uncharacterized protein</fullName>
    </submittedName>
</protein>
<gene>
    <name evidence="1" type="ORF">Pint_30395</name>
</gene>
<evidence type="ECO:0000313" key="2">
    <source>
        <dbReference type="Proteomes" id="UP001163603"/>
    </source>
</evidence>
<name>A0ACC0WXT0_9ROSI</name>
<dbReference type="EMBL" id="CM047750">
    <property type="protein sequence ID" value="KAJ0006715.1"/>
    <property type="molecule type" value="Genomic_DNA"/>
</dbReference>
<accession>A0ACC0WXT0</accession>
<sequence>MLIHPLDDTPEIIIPDVIMELKIIKRSIPSGRGAIWGQHRCNIGVPAVGIAFPGYVAQPQLSLGKFRNNMVISFAFIGLRVGLPVLAGAAGALGTTCCPPYIAVDGGYHPCLLGQTSRTSSSRLVVFYLPVR</sequence>
<organism evidence="1 2">
    <name type="scientific">Pistacia integerrima</name>
    <dbReference type="NCBI Taxonomy" id="434235"/>
    <lineage>
        <taxon>Eukaryota</taxon>
        <taxon>Viridiplantae</taxon>
        <taxon>Streptophyta</taxon>
        <taxon>Embryophyta</taxon>
        <taxon>Tracheophyta</taxon>
        <taxon>Spermatophyta</taxon>
        <taxon>Magnoliopsida</taxon>
        <taxon>eudicotyledons</taxon>
        <taxon>Gunneridae</taxon>
        <taxon>Pentapetalae</taxon>
        <taxon>rosids</taxon>
        <taxon>malvids</taxon>
        <taxon>Sapindales</taxon>
        <taxon>Anacardiaceae</taxon>
        <taxon>Pistacia</taxon>
    </lineage>
</organism>
<dbReference type="Proteomes" id="UP001163603">
    <property type="component" value="Chromosome 15"/>
</dbReference>
<evidence type="ECO:0000313" key="1">
    <source>
        <dbReference type="EMBL" id="KAJ0006715.1"/>
    </source>
</evidence>
<proteinExistence type="predicted"/>
<comment type="caution">
    <text evidence="1">The sequence shown here is derived from an EMBL/GenBank/DDBJ whole genome shotgun (WGS) entry which is preliminary data.</text>
</comment>
<reference evidence="2" key="1">
    <citation type="journal article" date="2023" name="G3 (Bethesda)">
        <title>Genome assembly and association tests identify interacting loci associated with vigor, precocity, and sex in interspecific pistachio rootstocks.</title>
        <authorList>
            <person name="Palmer W."/>
            <person name="Jacygrad E."/>
            <person name="Sagayaradj S."/>
            <person name="Cavanaugh K."/>
            <person name="Han R."/>
            <person name="Bertier L."/>
            <person name="Beede B."/>
            <person name="Kafkas S."/>
            <person name="Golino D."/>
            <person name="Preece J."/>
            <person name="Michelmore R."/>
        </authorList>
    </citation>
    <scope>NUCLEOTIDE SEQUENCE [LARGE SCALE GENOMIC DNA]</scope>
</reference>
<keyword evidence="2" id="KW-1185">Reference proteome</keyword>